<evidence type="ECO:0000256" key="1">
    <source>
        <dbReference type="ARBA" id="ARBA00022801"/>
    </source>
</evidence>
<dbReference type="OrthoDB" id="1524092at2"/>
<evidence type="ECO:0000313" key="5">
    <source>
        <dbReference type="Proteomes" id="UP000218263"/>
    </source>
</evidence>
<dbReference type="Pfam" id="PF01339">
    <property type="entry name" value="CheB_methylest"/>
    <property type="match status" value="1"/>
</dbReference>
<dbReference type="AlphaFoldDB" id="A0A0X8X3B8"/>
<evidence type="ECO:0000256" key="2">
    <source>
        <dbReference type="ARBA" id="ARBA00039140"/>
    </source>
</evidence>
<evidence type="ECO:0000313" key="4">
    <source>
        <dbReference type="EMBL" id="BAU54875.1"/>
    </source>
</evidence>
<sequence length="191" mass="20524">MEENLIASKLIVIGGSAGSLQIILYILRHLQIDFAVPMVIVMHRSADNESTLVDVLSNACKLKVKEAEDKESILPGKIYVAPADYHLLIEKNRSFSLDGSEKVQFSRPSIDVTFQSAADAYGALLLGILLSGANNDGADGFADIRRAGGALIVQDPQNAIATAMPQSAINKGLADYILDAEGIVDRINLWT</sequence>
<dbReference type="GO" id="GO:0008984">
    <property type="term" value="F:protein-glutamate methylesterase activity"/>
    <property type="evidence" value="ECO:0007669"/>
    <property type="project" value="UniProtKB-EC"/>
</dbReference>
<evidence type="ECO:0000256" key="3">
    <source>
        <dbReference type="ARBA" id="ARBA00048267"/>
    </source>
</evidence>
<reference evidence="4 5" key="1">
    <citation type="submission" date="2015-12" db="EMBL/GenBank/DDBJ databases">
        <title>Genome sequence of Mucilaginibacter gotjawali.</title>
        <authorList>
            <person name="Lee J.S."/>
            <person name="Lee K.C."/>
            <person name="Kim K.K."/>
            <person name="Lee B.W."/>
        </authorList>
    </citation>
    <scope>NUCLEOTIDE SEQUENCE [LARGE SCALE GENOMIC DNA]</scope>
    <source>
        <strain evidence="4 5">SA3-7</strain>
    </source>
</reference>
<dbReference type="InterPro" id="IPR000673">
    <property type="entry name" value="Sig_transdc_resp-reg_Me-estase"/>
</dbReference>
<dbReference type="PROSITE" id="PS50122">
    <property type="entry name" value="CHEB"/>
    <property type="match status" value="1"/>
</dbReference>
<accession>A0A0X8X3B8</accession>
<gene>
    <name evidence="4" type="primary">cheB</name>
    <name evidence="4" type="ORF">MgSA37_03054</name>
</gene>
<keyword evidence="5" id="KW-1185">Reference proteome</keyword>
<dbReference type="Gene3D" id="3.40.50.180">
    <property type="entry name" value="Methylesterase CheB, C-terminal domain"/>
    <property type="match status" value="1"/>
</dbReference>
<dbReference type="EC" id="3.1.1.61" evidence="2"/>
<dbReference type="GO" id="GO:0005737">
    <property type="term" value="C:cytoplasm"/>
    <property type="evidence" value="ECO:0007669"/>
    <property type="project" value="InterPro"/>
</dbReference>
<dbReference type="RefSeq" id="WP_096352986.1">
    <property type="nucleotide sequence ID" value="NZ_AP017313.1"/>
</dbReference>
<dbReference type="Proteomes" id="UP000218263">
    <property type="component" value="Chromosome"/>
</dbReference>
<dbReference type="GO" id="GO:0006935">
    <property type="term" value="P:chemotaxis"/>
    <property type="evidence" value="ECO:0007669"/>
    <property type="project" value="UniProtKB-UniRule"/>
</dbReference>
<dbReference type="GO" id="GO:0000156">
    <property type="term" value="F:phosphorelay response regulator activity"/>
    <property type="evidence" value="ECO:0007669"/>
    <property type="project" value="InterPro"/>
</dbReference>
<proteinExistence type="predicted"/>
<dbReference type="KEGG" id="mgot:MgSA37_03054"/>
<dbReference type="InterPro" id="IPR035909">
    <property type="entry name" value="CheB_C"/>
</dbReference>
<name>A0A0X8X3B8_9SPHI</name>
<organism evidence="4 5">
    <name type="scientific">Mucilaginibacter gotjawali</name>
    <dbReference type="NCBI Taxonomy" id="1550579"/>
    <lineage>
        <taxon>Bacteria</taxon>
        <taxon>Pseudomonadati</taxon>
        <taxon>Bacteroidota</taxon>
        <taxon>Sphingobacteriia</taxon>
        <taxon>Sphingobacteriales</taxon>
        <taxon>Sphingobacteriaceae</taxon>
        <taxon>Mucilaginibacter</taxon>
    </lineage>
</organism>
<dbReference type="PANTHER" id="PTHR42872:SF3">
    <property type="entry name" value="PROTEIN-GLUTAMATE METHYLESTERASE_PROTEIN-GLUTAMINE GLUTAMINASE 1"/>
    <property type="match status" value="1"/>
</dbReference>
<protein>
    <recommendedName>
        <fullName evidence="2">protein-glutamate methylesterase</fullName>
        <ecNumber evidence="2">3.1.1.61</ecNumber>
    </recommendedName>
</protein>
<keyword evidence="1 4" id="KW-0378">Hydrolase</keyword>
<dbReference type="PANTHER" id="PTHR42872">
    <property type="entry name" value="PROTEIN-GLUTAMATE METHYLESTERASE/PROTEIN-GLUTAMINE GLUTAMINASE"/>
    <property type="match status" value="1"/>
</dbReference>
<dbReference type="EMBL" id="AP017313">
    <property type="protein sequence ID" value="BAU54875.1"/>
    <property type="molecule type" value="Genomic_DNA"/>
</dbReference>
<comment type="catalytic activity">
    <reaction evidence="3">
        <text>[protein]-L-glutamate 5-O-methyl ester + H2O = L-glutamyl-[protein] + methanol + H(+)</text>
        <dbReference type="Rhea" id="RHEA:23236"/>
        <dbReference type="Rhea" id="RHEA-COMP:10208"/>
        <dbReference type="Rhea" id="RHEA-COMP:10311"/>
        <dbReference type="ChEBI" id="CHEBI:15377"/>
        <dbReference type="ChEBI" id="CHEBI:15378"/>
        <dbReference type="ChEBI" id="CHEBI:17790"/>
        <dbReference type="ChEBI" id="CHEBI:29973"/>
        <dbReference type="ChEBI" id="CHEBI:82795"/>
        <dbReference type="EC" id="3.1.1.61"/>
    </reaction>
</comment>
<dbReference type="CDD" id="cd16433">
    <property type="entry name" value="CheB"/>
    <property type="match status" value="1"/>
</dbReference>
<dbReference type="SUPFAM" id="SSF52738">
    <property type="entry name" value="Methylesterase CheB, C-terminal domain"/>
    <property type="match status" value="1"/>
</dbReference>